<evidence type="ECO:0000313" key="2">
    <source>
        <dbReference type="EMBL" id="GAI18029.1"/>
    </source>
</evidence>
<dbReference type="InterPro" id="IPR006675">
    <property type="entry name" value="HDIG_dom"/>
</dbReference>
<gene>
    <name evidence="2" type="ORF">S06H3_09894</name>
</gene>
<feature type="domain" description="HD" evidence="1">
    <location>
        <begin position="20"/>
        <end position="103"/>
    </location>
</feature>
<dbReference type="Gene3D" id="1.10.3210.10">
    <property type="entry name" value="Hypothetical protein af1432"/>
    <property type="match status" value="1"/>
</dbReference>
<protein>
    <recommendedName>
        <fullName evidence="1">HD domain-containing protein</fullName>
    </recommendedName>
</protein>
<dbReference type="AlphaFoldDB" id="X1NH92"/>
<sequence length="213" mass="23402">MTRENALKLLREKLKNKNLFKHCLATEACLKELAERLEEDKDTWALAGLLHDIDYEETNADPIRHGLVGAEYLEKTGLDSTIVTAVKVHSGHLPAESKLDWALFSADPLTGLIVASALMHPDKSLKSLNTDFVLRRFKEKRFAAGANREQISTCKNLGLELNEFIEICLRGMQKRKRSGFSNSISPSAAGGSFFGGLGGSGILPVILPAEKII</sequence>
<evidence type="ECO:0000259" key="1">
    <source>
        <dbReference type="Pfam" id="PF01966"/>
    </source>
</evidence>
<dbReference type="InterPro" id="IPR003607">
    <property type="entry name" value="HD/PDEase_dom"/>
</dbReference>
<proteinExistence type="predicted"/>
<dbReference type="SUPFAM" id="SSF109604">
    <property type="entry name" value="HD-domain/PDEase-like"/>
    <property type="match status" value="1"/>
</dbReference>
<feature type="non-terminal residue" evidence="2">
    <location>
        <position position="213"/>
    </location>
</feature>
<name>X1NH92_9ZZZZ</name>
<dbReference type="InterPro" id="IPR006674">
    <property type="entry name" value="HD_domain"/>
</dbReference>
<dbReference type="EMBL" id="BARV01004461">
    <property type="protein sequence ID" value="GAI18029.1"/>
    <property type="molecule type" value="Genomic_DNA"/>
</dbReference>
<accession>X1NH92</accession>
<organism evidence="2">
    <name type="scientific">marine sediment metagenome</name>
    <dbReference type="NCBI Taxonomy" id="412755"/>
    <lineage>
        <taxon>unclassified sequences</taxon>
        <taxon>metagenomes</taxon>
        <taxon>ecological metagenomes</taxon>
    </lineage>
</organism>
<reference evidence="2" key="1">
    <citation type="journal article" date="2014" name="Front. Microbiol.">
        <title>High frequency of phylogenetically diverse reductive dehalogenase-homologous genes in deep subseafloor sedimentary metagenomes.</title>
        <authorList>
            <person name="Kawai M."/>
            <person name="Futagami T."/>
            <person name="Toyoda A."/>
            <person name="Takaki Y."/>
            <person name="Nishi S."/>
            <person name="Hori S."/>
            <person name="Arai W."/>
            <person name="Tsubouchi T."/>
            <person name="Morono Y."/>
            <person name="Uchiyama I."/>
            <person name="Ito T."/>
            <person name="Fujiyama A."/>
            <person name="Inagaki F."/>
            <person name="Takami H."/>
        </authorList>
    </citation>
    <scope>NUCLEOTIDE SEQUENCE</scope>
    <source>
        <strain evidence="2">Expedition CK06-06</strain>
    </source>
</reference>
<dbReference type="NCBIfam" id="TIGR00277">
    <property type="entry name" value="HDIG"/>
    <property type="match status" value="1"/>
</dbReference>
<dbReference type="PANTHER" id="PTHR38659">
    <property type="entry name" value="METAL-DEPENDENT PHOSPHOHYDROLASE"/>
    <property type="match status" value="1"/>
</dbReference>
<dbReference type="PANTHER" id="PTHR38659:SF1">
    <property type="entry name" value="METAL DEPENDENT PHOSPHOHYDROLASE"/>
    <property type="match status" value="1"/>
</dbReference>
<dbReference type="CDD" id="cd00077">
    <property type="entry name" value="HDc"/>
    <property type="match status" value="1"/>
</dbReference>
<dbReference type="Pfam" id="PF01966">
    <property type="entry name" value="HD"/>
    <property type="match status" value="1"/>
</dbReference>
<comment type="caution">
    <text evidence="2">The sequence shown here is derived from an EMBL/GenBank/DDBJ whole genome shotgun (WGS) entry which is preliminary data.</text>
</comment>